<evidence type="ECO:0000313" key="10">
    <source>
        <dbReference type="EMBL" id="RVT98656.1"/>
    </source>
</evidence>
<feature type="transmembrane region" description="Helical" evidence="8">
    <location>
        <begin position="181"/>
        <end position="202"/>
    </location>
</feature>
<evidence type="ECO:0000256" key="8">
    <source>
        <dbReference type="RuleBase" id="RU363032"/>
    </source>
</evidence>
<dbReference type="AlphaFoldDB" id="A0A437MM22"/>
<dbReference type="PROSITE" id="PS50928">
    <property type="entry name" value="ABC_TM1"/>
    <property type="match status" value="1"/>
</dbReference>
<sequence length="286" mass="31183">MRHSRLTLWLLGGFTLLVYAYKILPVFVVVALAFNPPEFGSFPIVGFTTRWFGGLLDNPAVVTAVKTSLRLAVATAAIATVLGVAAAYALVRYPFRGRAAVQLLLTMPILVPHLIVGVGLLLAFRILGLSRSFTLMLLGHVALTMPFVILTTQHRLQAIPLYLEEASRTLGANGWQTFREVTLPLAAPAIVTGFVFAFMSSFDEVTATLFWRPANFDTVPIYVLSELQNSVSQELNALAAALVGFSVGVPVLTMLLLHLWTSRRRRPARAPEATPAWQPATEGDAR</sequence>
<comment type="subcellular location">
    <subcellularLocation>
        <location evidence="1">Cell inner membrane</location>
        <topology evidence="1">Multi-pass membrane protein</topology>
    </subcellularLocation>
    <subcellularLocation>
        <location evidence="8">Cell membrane</location>
        <topology evidence="8">Multi-pass membrane protein</topology>
    </subcellularLocation>
</comment>
<feature type="domain" description="ABC transmembrane type-1" evidence="9">
    <location>
        <begin position="65"/>
        <end position="256"/>
    </location>
</feature>
<dbReference type="InterPro" id="IPR000515">
    <property type="entry name" value="MetI-like"/>
</dbReference>
<dbReference type="SUPFAM" id="SSF161098">
    <property type="entry name" value="MetI-like"/>
    <property type="match status" value="1"/>
</dbReference>
<dbReference type="InterPro" id="IPR035906">
    <property type="entry name" value="MetI-like_sf"/>
</dbReference>
<evidence type="ECO:0000256" key="2">
    <source>
        <dbReference type="ARBA" id="ARBA00022448"/>
    </source>
</evidence>
<feature type="transmembrane region" description="Helical" evidence="8">
    <location>
        <begin position="103"/>
        <end position="127"/>
    </location>
</feature>
<evidence type="ECO:0000256" key="3">
    <source>
        <dbReference type="ARBA" id="ARBA00022475"/>
    </source>
</evidence>
<keyword evidence="2 8" id="KW-0813">Transport</keyword>
<evidence type="ECO:0000256" key="7">
    <source>
        <dbReference type="ARBA" id="ARBA00023136"/>
    </source>
</evidence>
<evidence type="ECO:0000259" key="9">
    <source>
        <dbReference type="PROSITE" id="PS50928"/>
    </source>
</evidence>
<dbReference type="GO" id="GO:0005886">
    <property type="term" value="C:plasma membrane"/>
    <property type="evidence" value="ECO:0007669"/>
    <property type="project" value="UniProtKB-SubCell"/>
</dbReference>
<keyword evidence="5 8" id="KW-0812">Transmembrane</keyword>
<dbReference type="RefSeq" id="WP_127785128.1">
    <property type="nucleotide sequence ID" value="NZ_SACL01000001.1"/>
</dbReference>
<accession>A0A437MM22</accession>
<feature type="transmembrane region" description="Helical" evidence="8">
    <location>
        <begin position="237"/>
        <end position="260"/>
    </location>
</feature>
<protein>
    <submittedName>
        <fullName evidence="10">ABC transporter permease</fullName>
    </submittedName>
</protein>
<dbReference type="PANTHER" id="PTHR43357:SF4">
    <property type="entry name" value="INNER MEMBRANE ABC TRANSPORTER PERMEASE PROTEIN YDCV"/>
    <property type="match status" value="1"/>
</dbReference>
<dbReference type="EMBL" id="SACL01000001">
    <property type="protein sequence ID" value="RVT98656.1"/>
    <property type="molecule type" value="Genomic_DNA"/>
</dbReference>
<evidence type="ECO:0000256" key="6">
    <source>
        <dbReference type="ARBA" id="ARBA00022989"/>
    </source>
</evidence>
<feature type="transmembrane region" description="Helical" evidence="8">
    <location>
        <begin position="71"/>
        <end position="91"/>
    </location>
</feature>
<dbReference type="CDD" id="cd06261">
    <property type="entry name" value="TM_PBP2"/>
    <property type="match status" value="1"/>
</dbReference>
<gene>
    <name evidence="10" type="ORF">EOD42_00640</name>
</gene>
<keyword evidence="6 8" id="KW-1133">Transmembrane helix</keyword>
<dbReference type="Gene3D" id="1.10.3720.10">
    <property type="entry name" value="MetI-like"/>
    <property type="match status" value="1"/>
</dbReference>
<evidence type="ECO:0000313" key="11">
    <source>
        <dbReference type="Proteomes" id="UP000282957"/>
    </source>
</evidence>
<evidence type="ECO:0000256" key="1">
    <source>
        <dbReference type="ARBA" id="ARBA00004429"/>
    </source>
</evidence>
<dbReference type="Pfam" id="PF00528">
    <property type="entry name" value="BPD_transp_1"/>
    <property type="match status" value="1"/>
</dbReference>
<proteinExistence type="inferred from homology"/>
<dbReference type="PANTHER" id="PTHR43357">
    <property type="entry name" value="INNER MEMBRANE ABC TRANSPORTER PERMEASE PROTEIN YDCV"/>
    <property type="match status" value="1"/>
</dbReference>
<evidence type="ECO:0000256" key="5">
    <source>
        <dbReference type="ARBA" id="ARBA00022692"/>
    </source>
</evidence>
<organism evidence="10 11">
    <name type="scientific">Rhodovarius crocodyli</name>
    <dbReference type="NCBI Taxonomy" id="1979269"/>
    <lineage>
        <taxon>Bacteria</taxon>
        <taxon>Pseudomonadati</taxon>
        <taxon>Pseudomonadota</taxon>
        <taxon>Alphaproteobacteria</taxon>
        <taxon>Acetobacterales</taxon>
        <taxon>Roseomonadaceae</taxon>
        <taxon>Rhodovarius</taxon>
    </lineage>
</organism>
<comment type="caution">
    <text evidence="10">The sequence shown here is derived from an EMBL/GenBank/DDBJ whole genome shotgun (WGS) entry which is preliminary data.</text>
</comment>
<feature type="transmembrane region" description="Helical" evidence="8">
    <location>
        <begin position="133"/>
        <end position="152"/>
    </location>
</feature>
<evidence type="ECO:0000256" key="4">
    <source>
        <dbReference type="ARBA" id="ARBA00022519"/>
    </source>
</evidence>
<keyword evidence="4" id="KW-0997">Cell inner membrane</keyword>
<comment type="similarity">
    <text evidence="8">Belongs to the binding-protein-dependent transport system permease family.</text>
</comment>
<dbReference type="Proteomes" id="UP000282957">
    <property type="component" value="Unassembled WGS sequence"/>
</dbReference>
<keyword evidence="7 8" id="KW-0472">Membrane</keyword>
<dbReference type="OrthoDB" id="7268769at2"/>
<reference evidence="10 11" key="1">
    <citation type="submission" date="2019-01" db="EMBL/GenBank/DDBJ databases">
        <authorList>
            <person name="Chen W.-M."/>
        </authorList>
    </citation>
    <scope>NUCLEOTIDE SEQUENCE [LARGE SCALE GENOMIC DNA]</scope>
    <source>
        <strain evidence="10 11">CCP-6</strain>
    </source>
</reference>
<keyword evidence="11" id="KW-1185">Reference proteome</keyword>
<name>A0A437MM22_9PROT</name>
<keyword evidence="3" id="KW-1003">Cell membrane</keyword>
<dbReference type="GO" id="GO:0055085">
    <property type="term" value="P:transmembrane transport"/>
    <property type="evidence" value="ECO:0007669"/>
    <property type="project" value="InterPro"/>
</dbReference>